<evidence type="ECO:0000256" key="2">
    <source>
        <dbReference type="ARBA" id="ARBA00022679"/>
    </source>
</evidence>
<accession>A0A7H1N256</accession>
<keyword evidence="3" id="KW-0949">S-adenosyl-L-methionine</keyword>
<organism evidence="4 5">
    <name type="scientific">Defluviicoccus vanus</name>
    <dbReference type="NCBI Taxonomy" id="111831"/>
    <lineage>
        <taxon>Bacteria</taxon>
        <taxon>Pseudomonadati</taxon>
        <taxon>Pseudomonadota</taxon>
        <taxon>Alphaproteobacteria</taxon>
        <taxon>Rhodospirillales</taxon>
        <taxon>Rhodospirillaceae</taxon>
        <taxon>Defluviicoccus</taxon>
    </lineage>
</organism>
<evidence type="ECO:0000256" key="3">
    <source>
        <dbReference type="ARBA" id="ARBA00022691"/>
    </source>
</evidence>
<dbReference type="Pfam" id="PF01596">
    <property type="entry name" value="Methyltransf_3"/>
    <property type="match status" value="1"/>
</dbReference>
<dbReference type="RefSeq" id="WP_190260307.1">
    <property type="nucleotide sequence ID" value="NZ_CP053923.1"/>
</dbReference>
<gene>
    <name evidence="4" type="ORF">HQ394_11305</name>
</gene>
<name>A0A7H1N256_9PROT</name>
<keyword evidence="5" id="KW-1185">Reference proteome</keyword>
<dbReference type="Gene3D" id="3.40.50.150">
    <property type="entry name" value="Vaccinia Virus protein VP39"/>
    <property type="match status" value="1"/>
</dbReference>
<dbReference type="InterPro" id="IPR029063">
    <property type="entry name" value="SAM-dependent_MTases_sf"/>
</dbReference>
<proteinExistence type="predicted"/>
<dbReference type="KEGG" id="dvn:HQ394_11305"/>
<dbReference type="PROSITE" id="PS51682">
    <property type="entry name" value="SAM_OMT_I"/>
    <property type="match status" value="1"/>
</dbReference>
<dbReference type="GO" id="GO:0008171">
    <property type="term" value="F:O-methyltransferase activity"/>
    <property type="evidence" value="ECO:0007669"/>
    <property type="project" value="InterPro"/>
</dbReference>
<dbReference type="AlphaFoldDB" id="A0A7H1N256"/>
<dbReference type="InterPro" id="IPR050362">
    <property type="entry name" value="Cation-dep_OMT"/>
</dbReference>
<dbReference type="CDD" id="cd02440">
    <property type="entry name" value="AdoMet_MTases"/>
    <property type="match status" value="1"/>
</dbReference>
<reference evidence="4 5" key="1">
    <citation type="submission" date="2020-05" db="EMBL/GenBank/DDBJ databases">
        <title>Complete closed genome sequence of Defluviicoccus vanus.</title>
        <authorList>
            <person name="Bessarab I."/>
            <person name="Arumugam K."/>
            <person name="Maszenan A.M."/>
            <person name="Seviour R.J."/>
            <person name="Williams R.B."/>
        </authorList>
    </citation>
    <scope>NUCLEOTIDE SEQUENCE [LARGE SCALE GENOMIC DNA]</scope>
    <source>
        <strain evidence="4 5">Ben 114</strain>
    </source>
</reference>
<keyword evidence="2 4" id="KW-0808">Transferase</keyword>
<dbReference type="SUPFAM" id="SSF53335">
    <property type="entry name" value="S-adenosyl-L-methionine-dependent methyltransferases"/>
    <property type="match status" value="1"/>
</dbReference>
<dbReference type="InterPro" id="IPR002935">
    <property type="entry name" value="SAM_O-MeTrfase"/>
</dbReference>
<dbReference type="PANTHER" id="PTHR10509">
    <property type="entry name" value="O-METHYLTRANSFERASE-RELATED"/>
    <property type="match status" value="1"/>
</dbReference>
<evidence type="ECO:0000313" key="5">
    <source>
        <dbReference type="Proteomes" id="UP000516369"/>
    </source>
</evidence>
<evidence type="ECO:0000256" key="1">
    <source>
        <dbReference type="ARBA" id="ARBA00022603"/>
    </source>
</evidence>
<dbReference type="PANTHER" id="PTHR10509:SF14">
    <property type="entry name" value="CAFFEOYL-COA O-METHYLTRANSFERASE 3-RELATED"/>
    <property type="match status" value="1"/>
</dbReference>
<protein>
    <submittedName>
        <fullName evidence="4">Class I SAM-dependent methyltransferase</fullName>
    </submittedName>
</protein>
<dbReference type="GO" id="GO:0032259">
    <property type="term" value="P:methylation"/>
    <property type="evidence" value="ECO:0007669"/>
    <property type="project" value="UniProtKB-KW"/>
</dbReference>
<keyword evidence="1 4" id="KW-0489">Methyltransferase</keyword>
<evidence type="ECO:0000313" key="4">
    <source>
        <dbReference type="EMBL" id="QNT69792.1"/>
    </source>
</evidence>
<dbReference type="Proteomes" id="UP000516369">
    <property type="component" value="Chromosome"/>
</dbReference>
<dbReference type="GO" id="GO:0008757">
    <property type="term" value="F:S-adenosylmethionine-dependent methyltransferase activity"/>
    <property type="evidence" value="ECO:0007669"/>
    <property type="project" value="TreeGrafter"/>
</dbReference>
<dbReference type="EMBL" id="CP053923">
    <property type="protein sequence ID" value="QNT69792.1"/>
    <property type="molecule type" value="Genomic_DNA"/>
</dbReference>
<sequence length="224" mass="24542">MSRRTIGLSEELHRYLLGTSLREVPLQRRLREETAALPNAQMQISPDQGQFMALLVRLIGARRILEIGTFTGYSALAMALAMPADGRLVACDINAEWTAIGRRYWTEAGVGDRIDLHLAPALATLDQLLVEGCAGSFDLAFIDADKESYAAYYERALELLRPGGLILVDNTLWNGAVADPARNDPDTVAIRAFNAACLTDERIDFSLLPIGDGLTLARKREVVA</sequence>